<organism evidence="1 2">
    <name type="scientific">Aneurinibacillus soli</name>
    <dbReference type="NCBI Taxonomy" id="1500254"/>
    <lineage>
        <taxon>Bacteria</taxon>
        <taxon>Bacillati</taxon>
        <taxon>Bacillota</taxon>
        <taxon>Bacilli</taxon>
        <taxon>Bacillales</taxon>
        <taxon>Paenibacillaceae</taxon>
        <taxon>Aneurinibacillus group</taxon>
        <taxon>Aneurinibacillus</taxon>
    </lineage>
</organism>
<proteinExistence type="predicted"/>
<dbReference type="Proteomes" id="UP000217696">
    <property type="component" value="Chromosome"/>
</dbReference>
<gene>
    <name evidence="1" type="ORF">CB4_03125</name>
</gene>
<dbReference type="RefSeq" id="WP_231956034.1">
    <property type="nucleotide sequence ID" value="NZ_AP017312.1"/>
</dbReference>
<dbReference type="AlphaFoldDB" id="A0A0U4NJK9"/>
<sequence length="103" mass="11465">MAATIVQPLLLQLLRDDISRHVDHAFVNINGQPQTFPIFKTDVNGMRLTIYIYLDDTVQGNIQSFSLMDSTGNTLAIKPVSVTKVETGLLIAFEFEVKVEVKA</sequence>
<dbReference type="EMBL" id="AP017312">
    <property type="protein sequence ID" value="BAU28948.1"/>
    <property type="molecule type" value="Genomic_DNA"/>
</dbReference>
<evidence type="ECO:0000313" key="1">
    <source>
        <dbReference type="EMBL" id="BAU28948.1"/>
    </source>
</evidence>
<accession>A0A0U4NJK9</accession>
<keyword evidence="2" id="KW-1185">Reference proteome</keyword>
<name>A0A0U4NJK9_9BACL</name>
<dbReference type="KEGG" id="asoc:CB4_03125"/>
<evidence type="ECO:0000313" key="2">
    <source>
        <dbReference type="Proteomes" id="UP000217696"/>
    </source>
</evidence>
<reference evidence="1 2" key="1">
    <citation type="submission" date="2015-12" db="EMBL/GenBank/DDBJ databases">
        <title>Genome sequence of Aneurinibacillus soli.</title>
        <authorList>
            <person name="Lee J.S."/>
            <person name="Lee K.C."/>
            <person name="Kim K.K."/>
            <person name="Lee B.W."/>
        </authorList>
    </citation>
    <scope>NUCLEOTIDE SEQUENCE [LARGE SCALE GENOMIC DNA]</scope>
    <source>
        <strain evidence="1 2">CB4</strain>
    </source>
</reference>
<protein>
    <submittedName>
        <fullName evidence="1">Uncharacterized protein</fullName>
    </submittedName>
</protein>